<feature type="compositionally biased region" description="Polar residues" evidence="1">
    <location>
        <begin position="537"/>
        <end position="546"/>
    </location>
</feature>
<evidence type="ECO:0000256" key="1">
    <source>
        <dbReference type="SAM" id="MobiDB-lite"/>
    </source>
</evidence>
<feature type="region of interest" description="Disordered" evidence="1">
    <location>
        <begin position="407"/>
        <end position="635"/>
    </location>
</feature>
<feature type="compositionally biased region" description="Low complexity" evidence="1">
    <location>
        <begin position="1859"/>
        <end position="1872"/>
    </location>
</feature>
<feature type="compositionally biased region" description="Low complexity" evidence="1">
    <location>
        <begin position="267"/>
        <end position="333"/>
    </location>
</feature>
<feature type="region of interest" description="Disordered" evidence="1">
    <location>
        <begin position="1989"/>
        <end position="2110"/>
    </location>
</feature>
<dbReference type="Gene3D" id="1.10.472.80">
    <property type="entry name" value="Ypt/Rab-GAP domain of gyp1p, domain 3"/>
    <property type="match status" value="1"/>
</dbReference>
<feature type="compositionally biased region" description="Polar residues" evidence="1">
    <location>
        <begin position="2520"/>
        <end position="2532"/>
    </location>
</feature>
<feature type="domain" description="Rab-GAP TBC" evidence="2">
    <location>
        <begin position="2184"/>
        <end position="2416"/>
    </location>
</feature>
<feature type="region of interest" description="Disordered" evidence="1">
    <location>
        <begin position="1258"/>
        <end position="1292"/>
    </location>
</feature>
<dbReference type="Gene3D" id="1.10.8.270">
    <property type="entry name" value="putative rabgap domain of human tbc1 domain family member 14 like domains"/>
    <property type="match status" value="1"/>
</dbReference>
<feature type="compositionally biased region" description="Low complexity" evidence="1">
    <location>
        <begin position="1108"/>
        <end position="1134"/>
    </location>
</feature>
<sequence>MAMDAAELGRWMRFAAKGGIGRCVAVRDCEAQVVGDLMFFEGDEIIVLHQVPSTTSTNDIQASEQAGTQFLGYCEEIVGRFNSRDVRFTTKLKKAVMTKRVSSSSPATPTVLASASASSISASSPVPGISASNSTSSTSQSPVMSALSPSPSISSTVYASSGLTNSPRASPAPSTFSTASSSTLGIHEPRMSASSSAQILKSGGGLGMNGGMSDSLERRSSAAASASATRTASPLQRSYTSPSPSVPASTSMHIPSSTSISGTSALTTSPTTTSFVSFSPTPSSSSVTPSPREATFPSSISSSSVPPVHSSSAAQAARSASYSASDSARNSPSPVLHHSRSLGSTAASSSSSVPGSSSSSPIPSSPSPRMQALPLQPHSQQQHRYTAHAPSPLSFATASALSQRVTSSSSFSRSSSYSNSRSSNTGTGTPTSPAFSATGTLSPTSPTFSTSSFSEMSMGHSSGRDGLTPTASSVNGSLTPTGTNPLRITKRSPSLGSSSVIPGLRSPPPVSPLPELPAGQASSASSGVGGPGGSGSTTYANTSGDSGSEAEAGLCFAASSTPALASSPPSSSNSIEPSTLTASYPPPFVSPQPAHLPASHTAPPPPALDLPSIAEATPPSPSSAPQTSTTAMSESAMNSAYAARMAFTPLPSSVGGSGFGAIATRVEDEPMAASLATVAVMRDEVTTNERIDGDTDAVVKPRVEETSTTAANDIGLSLLQLQDLADGMYSYGSDSDSDSDSQYSHNSYQAANADASARGGSGSRERSAIGLGSGPSSRAASRSDGKVVEGVGMVDRNGRRKSVVPGASGSGGKRATLRASTFIEPGSAGRARAGTGVEARGLDDGDDGGSDEGTVEGVAYYSLGADADSDGPKTEEAADEAAKALLAKMEAMNAMVAAMPAFPTKPSPGVVARSAVASSPTGGSSSSAGSAAGAARSGTHLSPTSPIFPQGASERERRPSLVSAHSSHSVHSVRSGASGATSGSGEDYDIYDSYRYSRYSVLSGRSGTNQPHTFAPASPPRAGGRRMDSMGSVDESYEDRVGFEQGPPTRGLDMVLDELSFGDVDARGGGAMTNGDAVGGKPTHDRTMSVDSEASVYTQDSSEAAKEATLGASTGSNSTGTSTAAGAHTTATTARPAPLDLSKDADVPSKSVTSPLLHTSWGSAASSAQSFAPPFDVNSPSFGVQAHSLVGTLGVERAGEVKSARAAVEERVTSPGLESAMRQRIEDEHVGEAGDRSVSTIVEGAGLGQGIVIEDDEELPSRIEDDGLGMDDTMTSSNTRHSRASGSPEPEANILHGLAPVLVVANRSPSPVDADSAIPAAVPRPPRSAGLSPFAASNQRRSIFLPHPGAPKAPSQVDGDNTADQLPSTAASTQPAARLASSPPLHGAQHTPPVHQHPHTYSPPAPIPRPTLFQMIQISLTTPPRPLPPILPGMKPPPPPLMKGPTIYGRTDLDLSAAVGPVPISWSIDPFLVPPKTSGNAANGGGKSKIAGGAVGQGQALPSVGIGRGYPTRSMSMGANLGAAAVPTTSSPLAKSTSMAASTSQPAPVNQPPVPVFTASTALVAPSPLSDTVGTSAGAGAGAGGALPRANFVPHAPGLRPRSRSFSAFNSTSSGSSRPGDIPRSHEEPSSSPRGSNGSSMPLPSLSSASSTATLTSSSSIGSSLSTAAPSTTSVAAPILKPPIPTAPKPIPKPSSTLTSKKPSSLSLRSSPLSTSLSVGGGLKSPKAPSSPLAMSMVVAQRDSVIDAPDDHERGSKDTGRQPGPDPSQLRLRAKGSMPNLGSSSSSASFSSTVSPPPRFTSPLSIGGVTGDSNSSTAPSMTRTTGAGTKDDVIDDEVMSMSSPVSMREPRSPPPFAGLPLLVPPQQQQPHLQEPPSPSLQGPKSPVSPSTHQAGFFPSPNPPSTQGQTKPQRQPSLRNKLSLPNLRRKHSRPEEEENERERDIRGHTHLLQRRDQRERDDTLDVERERELLQVRDLEFELVRPSLPAAQREWGAARTSEDSGVLGRDNGSFDYSNFNNGGPFRGGDAASRGSFESRGSLDMRGNGTGHGGERTEGSRLRPTSPAFSVASGTPSSLSLSRQRSPTIDTPWSSNSESPSSSGEKSSNPAEIEAHRARELRWLSLLSSSPSSGAAAYTLPPQPTSNLSSYPSSSTPVSSSSGSAAAYTPNPLAKSRKTRKLLLESSVPSSVRFRVWVFLTDARARAVPGVYNALVGRGVGRVRDAVVAEVRRDVRVEHDRLVTRATSPSLASRSSVSQIDDGAEDESLAAAKPFTPSQLGDAPVTTLLLAYLNMVPDITYSRGLIHVLGHLLMLSPDEDAFWIFVSMMDNWLRGYFIVLQGNGAATASTIPVAPQMDVDALLFTRALEANEPQVAKRLLVDVGLSGVAICSSWFSGVFVGTLPVDHLNRIWDLFLFEGIPLLVRIGIALISCLKRHLLAPLPLASSISASSSLSSSSSPSSSTSSSQSPHATTLLALLHTPPLAALPPSPDAFITIALAVKLKDDEVRKQRVKMEQQVSLKMRQQYQASSTSSLAPPGHRPGSLRGSFQALRAGGSVISLPRATG</sequence>
<feature type="region of interest" description="Disordered" evidence="1">
    <location>
        <begin position="120"/>
        <end position="388"/>
    </location>
</feature>
<organism evidence="3 4">
    <name type="scientific">Psilocybe cf. subviscida</name>
    <dbReference type="NCBI Taxonomy" id="2480587"/>
    <lineage>
        <taxon>Eukaryota</taxon>
        <taxon>Fungi</taxon>
        <taxon>Dikarya</taxon>
        <taxon>Basidiomycota</taxon>
        <taxon>Agaricomycotina</taxon>
        <taxon>Agaricomycetes</taxon>
        <taxon>Agaricomycetidae</taxon>
        <taxon>Agaricales</taxon>
        <taxon>Agaricineae</taxon>
        <taxon>Strophariaceae</taxon>
        <taxon>Psilocybe</taxon>
    </lineage>
</organism>
<feature type="compositionally biased region" description="Low complexity" evidence="1">
    <location>
        <begin position="1604"/>
        <end position="1618"/>
    </location>
</feature>
<feature type="compositionally biased region" description="Low complexity" evidence="1">
    <location>
        <begin position="768"/>
        <end position="780"/>
    </location>
</feature>
<dbReference type="Pfam" id="PF00566">
    <property type="entry name" value="RabGAP-TBC"/>
    <property type="match status" value="1"/>
</dbReference>
<feature type="region of interest" description="Disordered" evidence="1">
    <location>
        <begin position="1592"/>
        <end position="1969"/>
    </location>
</feature>
<feature type="compositionally biased region" description="Polar residues" evidence="1">
    <location>
        <begin position="1527"/>
        <end position="1544"/>
    </location>
</feature>
<feature type="region of interest" description="Disordered" evidence="1">
    <location>
        <begin position="730"/>
        <end position="790"/>
    </location>
</feature>
<feature type="region of interest" description="Disordered" evidence="1">
    <location>
        <begin position="1309"/>
        <end position="1404"/>
    </location>
</feature>
<accession>A0A8H5ER82</accession>
<evidence type="ECO:0000259" key="2">
    <source>
        <dbReference type="PROSITE" id="PS50086"/>
    </source>
</evidence>
<feature type="region of interest" description="Disordered" evidence="1">
    <location>
        <begin position="1527"/>
        <end position="1553"/>
    </location>
</feature>
<feature type="compositionally biased region" description="Basic and acidic residues" evidence="1">
    <location>
        <begin position="1749"/>
        <end position="1760"/>
    </location>
</feature>
<dbReference type="InterPro" id="IPR050302">
    <property type="entry name" value="Rab_GAP_TBC_domain"/>
</dbReference>
<dbReference type="OrthoDB" id="159449at2759"/>
<feature type="compositionally biased region" description="Low complexity" evidence="1">
    <location>
        <begin position="221"/>
        <end position="251"/>
    </location>
</feature>
<feature type="region of interest" description="Disordered" evidence="1">
    <location>
        <begin position="906"/>
        <end position="984"/>
    </location>
</feature>
<dbReference type="EMBL" id="JAACJJ010000059">
    <property type="protein sequence ID" value="KAF5309492.1"/>
    <property type="molecule type" value="Genomic_DNA"/>
</dbReference>
<feature type="compositionally biased region" description="Low complexity" evidence="1">
    <location>
        <begin position="120"/>
        <end position="183"/>
    </location>
</feature>
<feature type="compositionally biased region" description="Low complexity" evidence="1">
    <location>
        <begin position="960"/>
        <end position="984"/>
    </location>
</feature>
<comment type="caution">
    <text evidence="3">The sequence shown here is derived from an EMBL/GenBank/DDBJ whole genome shotgun (WGS) entry which is preliminary data.</text>
</comment>
<feature type="compositionally biased region" description="Low complexity" evidence="1">
    <location>
        <begin position="1694"/>
        <end position="1718"/>
    </location>
</feature>
<dbReference type="PROSITE" id="PS50086">
    <property type="entry name" value="TBC_RABGAP"/>
    <property type="match status" value="1"/>
</dbReference>
<dbReference type="SUPFAM" id="SSF47923">
    <property type="entry name" value="Ypt/Rab-GAP domain of gyp1p"/>
    <property type="match status" value="2"/>
</dbReference>
<feature type="region of interest" description="Disordered" evidence="1">
    <location>
        <begin position="1002"/>
        <end position="1031"/>
    </location>
</feature>
<dbReference type="PANTHER" id="PTHR47219">
    <property type="entry name" value="RAB GTPASE-ACTIVATING PROTEIN 1-LIKE"/>
    <property type="match status" value="1"/>
</dbReference>
<feature type="region of interest" description="Disordered" evidence="1">
    <location>
        <begin position="2520"/>
        <end position="2546"/>
    </location>
</feature>
<feature type="compositionally biased region" description="Low complexity" evidence="1">
    <location>
        <begin position="407"/>
        <end position="461"/>
    </location>
</feature>
<dbReference type="InterPro" id="IPR035969">
    <property type="entry name" value="Rab-GAP_TBC_sf"/>
</dbReference>
<feature type="compositionally biased region" description="Low complexity" evidence="1">
    <location>
        <begin position="516"/>
        <end position="526"/>
    </location>
</feature>
<evidence type="ECO:0000313" key="3">
    <source>
        <dbReference type="EMBL" id="KAF5309492.1"/>
    </source>
</evidence>
<feature type="compositionally biased region" description="Low complexity" evidence="1">
    <location>
        <begin position="1630"/>
        <end position="1679"/>
    </location>
</feature>
<name>A0A8H5ER82_9AGAR</name>
<feature type="compositionally biased region" description="Pro residues" evidence="1">
    <location>
        <begin position="1680"/>
        <end position="1693"/>
    </location>
</feature>
<protein>
    <recommendedName>
        <fullName evidence="2">Rab-GAP TBC domain-containing protein</fullName>
    </recommendedName>
</protein>
<proteinExistence type="predicted"/>
<reference evidence="3 4" key="1">
    <citation type="journal article" date="2020" name="ISME J.">
        <title>Uncovering the hidden diversity of litter-decomposition mechanisms in mushroom-forming fungi.</title>
        <authorList>
            <person name="Floudas D."/>
            <person name="Bentzer J."/>
            <person name="Ahren D."/>
            <person name="Johansson T."/>
            <person name="Persson P."/>
            <person name="Tunlid A."/>
        </authorList>
    </citation>
    <scope>NUCLEOTIDE SEQUENCE [LARGE SCALE GENOMIC DNA]</scope>
    <source>
        <strain evidence="3 4">CBS 101986</strain>
    </source>
</reference>
<dbReference type="InterPro" id="IPR000195">
    <property type="entry name" value="Rab-GAP-TBC_dom"/>
</dbReference>
<feature type="compositionally biased region" description="Low complexity" evidence="1">
    <location>
        <begin position="557"/>
        <end position="578"/>
    </location>
</feature>
<feature type="compositionally biased region" description="Low complexity" evidence="1">
    <location>
        <begin position="1777"/>
        <end position="1794"/>
    </location>
</feature>
<evidence type="ECO:0000313" key="4">
    <source>
        <dbReference type="Proteomes" id="UP000567179"/>
    </source>
</evidence>
<feature type="compositionally biased region" description="Low complexity" evidence="1">
    <location>
        <begin position="2142"/>
        <end position="2166"/>
    </location>
</feature>
<feature type="compositionally biased region" description="Polar residues" evidence="1">
    <location>
        <begin position="1358"/>
        <end position="1375"/>
    </location>
</feature>
<feature type="compositionally biased region" description="Acidic residues" evidence="1">
    <location>
        <begin position="844"/>
        <end position="854"/>
    </location>
</feature>
<feature type="region of interest" description="Disordered" evidence="1">
    <location>
        <begin position="1072"/>
        <end position="1149"/>
    </location>
</feature>
<feature type="compositionally biased region" description="Low complexity" evidence="1">
    <location>
        <begin position="914"/>
        <end position="938"/>
    </location>
</feature>
<gene>
    <name evidence="3" type="ORF">D9619_012495</name>
</gene>
<feature type="compositionally biased region" description="Low complexity" evidence="1">
    <location>
        <begin position="341"/>
        <end position="362"/>
    </location>
</feature>
<feature type="compositionally biased region" description="Polar residues" evidence="1">
    <location>
        <begin position="1904"/>
        <end position="1919"/>
    </location>
</feature>
<feature type="compositionally biased region" description="Basic and acidic residues" evidence="1">
    <location>
        <begin position="1939"/>
        <end position="1969"/>
    </location>
</feature>
<dbReference type="Proteomes" id="UP000567179">
    <property type="component" value="Unassembled WGS sequence"/>
</dbReference>
<feature type="compositionally biased region" description="Low complexity" evidence="1">
    <location>
        <begin position="730"/>
        <end position="758"/>
    </location>
</feature>
<dbReference type="GO" id="GO:0031267">
    <property type="term" value="F:small GTPase binding"/>
    <property type="evidence" value="ECO:0007669"/>
    <property type="project" value="TreeGrafter"/>
</dbReference>
<feature type="compositionally biased region" description="Low complexity" evidence="1">
    <location>
        <begin position="2072"/>
        <end position="2107"/>
    </location>
</feature>
<dbReference type="GO" id="GO:0005096">
    <property type="term" value="F:GTPase activator activity"/>
    <property type="evidence" value="ECO:0007669"/>
    <property type="project" value="TreeGrafter"/>
</dbReference>
<keyword evidence="4" id="KW-1185">Reference proteome</keyword>
<dbReference type="PANTHER" id="PTHR47219:SF9">
    <property type="entry name" value="GTPASE ACTIVATING PROTEIN AND CENTROSOME-ASSOCIATED, ISOFORM B"/>
    <property type="match status" value="1"/>
</dbReference>
<feature type="region of interest" description="Disordered" evidence="1">
    <location>
        <begin position="2131"/>
        <end position="2169"/>
    </location>
</feature>
<feature type="compositionally biased region" description="Polar residues" evidence="1">
    <location>
        <begin position="469"/>
        <end position="500"/>
    </location>
</feature>
<feature type="compositionally biased region" description="Polar residues" evidence="1">
    <location>
        <begin position="1811"/>
        <end position="1827"/>
    </location>
</feature>
<feature type="compositionally biased region" description="Pro residues" evidence="1">
    <location>
        <begin position="505"/>
        <end position="515"/>
    </location>
</feature>
<feature type="compositionally biased region" description="Polar residues" evidence="1">
    <location>
        <begin position="1089"/>
        <end position="1102"/>
    </location>
</feature>
<feature type="compositionally biased region" description="Polar residues" evidence="1">
    <location>
        <begin position="252"/>
        <end position="266"/>
    </location>
</feature>
<feature type="region of interest" description="Disordered" evidence="1">
    <location>
        <begin position="827"/>
        <end position="855"/>
    </location>
</feature>